<reference evidence="3" key="1">
    <citation type="submission" date="2020-11" db="EMBL/GenBank/DDBJ databases">
        <title>Sequencing the genomes of 1000 actinobacteria strains.</title>
        <authorList>
            <person name="Klenk H.-P."/>
        </authorList>
    </citation>
    <scope>NUCLEOTIDE SEQUENCE</scope>
    <source>
        <strain evidence="3">DSM 43175</strain>
    </source>
</reference>
<comment type="caution">
    <text evidence="3">The sequence shown here is derived from an EMBL/GenBank/DDBJ whole genome shotgun (WGS) entry which is preliminary data.</text>
</comment>
<dbReference type="Proteomes" id="UP000614047">
    <property type="component" value="Unassembled WGS sequence"/>
</dbReference>
<dbReference type="GO" id="GO:0005737">
    <property type="term" value="C:cytoplasm"/>
    <property type="evidence" value="ECO:0007669"/>
    <property type="project" value="UniProtKB-SubCell"/>
</dbReference>
<proteinExistence type="predicted"/>
<dbReference type="Pfam" id="PF04430">
    <property type="entry name" value="DUF498"/>
    <property type="match status" value="1"/>
</dbReference>
<evidence type="ECO:0008006" key="5">
    <source>
        <dbReference type="Google" id="ProtNLM"/>
    </source>
</evidence>
<evidence type="ECO:0000313" key="3">
    <source>
        <dbReference type="EMBL" id="MBG6092837.1"/>
    </source>
</evidence>
<organism evidence="3 4">
    <name type="scientific">Actinomadura viridis</name>
    <dbReference type="NCBI Taxonomy" id="58110"/>
    <lineage>
        <taxon>Bacteria</taxon>
        <taxon>Bacillati</taxon>
        <taxon>Actinomycetota</taxon>
        <taxon>Actinomycetes</taxon>
        <taxon>Streptosporangiales</taxon>
        <taxon>Thermomonosporaceae</taxon>
        <taxon>Actinomadura</taxon>
    </lineage>
</organism>
<dbReference type="RefSeq" id="WP_197014963.1">
    <property type="nucleotide sequence ID" value="NZ_BAABES010000009.1"/>
</dbReference>
<evidence type="ECO:0000256" key="1">
    <source>
        <dbReference type="ARBA" id="ARBA00004496"/>
    </source>
</evidence>
<evidence type="ECO:0000256" key="2">
    <source>
        <dbReference type="ARBA" id="ARBA00022490"/>
    </source>
</evidence>
<keyword evidence="2" id="KW-0963">Cytoplasm</keyword>
<dbReference type="EMBL" id="JADOUA010000001">
    <property type="protein sequence ID" value="MBG6092837.1"/>
    <property type="molecule type" value="Genomic_DNA"/>
</dbReference>
<protein>
    <recommendedName>
        <fullName evidence="5">Mth938-like domain-containing protein</fullName>
    </recommendedName>
</protein>
<dbReference type="SUPFAM" id="SSF64076">
    <property type="entry name" value="MTH938-like"/>
    <property type="match status" value="1"/>
</dbReference>
<dbReference type="CDD" id="cd05126">
    <property type="entry name" value="Mth938"/>
    <property type="match status" value="1"/>
</dbReference>
<dbReference type="InterPro" id="IPR007523">
    <property type="entry name" value="NDUFAF3/AAMDC"/>
</dbReference>
<dbReference type="PANTHER" id="PTHR15811">
    <property type="entry name" value="MTH938 DOMAIN-CONTAINING PROTEIN"/>
    <property type="match status" value="1"/>
</dbReference>
<keyword evidence="4" id="KW-1185">Reference proteome</keyword>
<gene>
    <name evidence="3" type="ORF">IW256_006950</name>
</gene>
<dbReference type="Gene3D" id="3.40.1230.10">
    <property type="entry name" value="MTH938-like"/>
    <property type="match status" value="1"/>
</dbReference>
<accession>A0A931GMN1</accession>
<sequence>MESRSPVVTHLSWGRMEVEGLAPGKDFKLWPGGGRPWDWSETGTRHAPGIQPEDVQELLDQGSVIVVLSRGMDLRLQTSEEALQALEAAGVRVHVEETTAAVAVYNRLAEAGEPVGGLFHSTC</sequence>
<dbReference type="AlphaFoldDB" id="A0A931GMN1"/>
<evidence type="ECO:0000313" key="4">
    <source>
        <dbReference type="Proteomes" id="UP000614047"/>
    </source>
</evidence>
<dbReference type="PANTHER" id="PTHR15811:SF5">
    <property type="entry name" value="MTH938 DOMAIN-CONTAINING PROTEIN"/>
    <property type="match status" value="1"/>
</dbReference>
<dbReference type="FunFam" id="3.40.1230.10:FF:000001">
    <property type="entry name" value="Adipogenesis-associated, Mth938 domain-containing"/>
    <property type="match status" value="1"/>
</dbReference>
<name>A0A931GMN1_9ACTN</name>
<dbReference type="InterPro" id="IPR036748">
    <property type="entry name" value="MTH938-like_sf"/>
</dbReference>
<dbReference type="InterPro" id="IPR034096">
    <property type="entry name" value="AAMDC"/>
</dbReference>
<comment type="subcellular location">
    <subcellularLocation>
        <location evidence="1">Cytoplasm</location>
    </subcellularLocation>
</comment>